<evidence type="ECO:0000259" key="2">
    <source>
        <dbReference type="Pfam" id="PF01551"/>
    </source>
</evidence>
<evidence type="ECO:0000313" key="3">
    <source>
        <dbReference type="EMBL" id="MBA8992185.1"/>
    </source>
</evidence>
<evidence type="ECO:0000256" key="1">
    <source>
        <dbReference type="SAM" id="SignalP"/>
    </source>
</evidence>
<dbReference type="RefSeq" id="WP_246328688.1">
    <property type="nucleotide sequence ID" value="NZ_BAAAWQ010000001.1"/>
</dbReference>
<reference evidence="3 4" key="1">
    <citation type="submission" date="2020-07" db="EMBL/GenBank/DDBJ databases">
        <title>Above-ground endophytic microbial communities from plants in different locations in the United States.</title>
        <authorList>
            <person name="Frank C."/>
        </authorList>
    </citation>
    <scope>NUCLEOTIDE SEQUENCE [LARGE SCALE GENOMIC DNA]</scope>
    <source>
        <strain evidence="3 4">WPL5_2</strain>
    </source>
</reference>
<gene>
    <name evidence="3" type="ORF">FHW23_003473</name>
</gene>
<dbReference type="InterPro" id="IPR011055">
    <property type="entry name" value="Dup_hybrid_motif"/>
</dbReference>
<dbReference type="PANTHER" id="PTHR21666:SF270">
    <property type="entry name" value="MUREIN HYDROLASE ACTIVATOR ENVC"/>
    <property type="match status" value="1"/>
</dbReference>
<feature type="domain" description="M23ase beta-sheet core" evidence="2">
    <location>
        <begin position="301"/>
        <end position="395"/>
    </location>
</feature>
<dbReference type="InterPro" id="IPR016047">
    <property type="entry name" value="M23ase_b-sheet_dom"/>
</dbReference>
<organism evidence="3 4">
    <name type="scientific">Curtobacterium pusillum</name>
    <dbReference type="NCBI Taxonomy" id="69373"/>
    <lineage>
        <taxon>Bacteria</taxon>
        <taxon>Bacillati</taxon>
        <taxon>Actinomycetota</taxon>
        <taxon>Actinomycetes</taxon>
        <taxon>Micrococcales</taxon>
        <taxon>Microbacteriaceae</taxon>
        <taxon>Curtobacterium</taxon>
    </lineage>
</organism>
<dbReference type="Gene3D" id="2.70.70.10">
    <property type="entry name" value="Glucose Permease (Domain IIA)"/>
    <property type="match status" value="1"/>
</dbReference>
<keyword evidence="1" id="KW-0732">Signal</keyword>
<evidence type="ECO:0000313" key="4">
    <source>
        <dbReference type="Proteomes" id="UP000590225"/>
    </source>
</evidence>
<protein>
    <submittedName>
        <fullName evidence="3">Murein DD-endopeptidase MepM/ murein hydrolase activator NlpD</fullName>
    </submittedName>
</protein>
<dbReference type="PANTHER" id="PTHR21666">
    <property type="entry name" value="PEPTIDASE-RELATED"/>
    <property type="match status" value="1"/>
</dbReference>
<dbReference type="Pfam" id="PF01551">
    <property type="entry name" value="Peptidase_M23"/>
    <property type="match status" value="1"/>
</dbReference>
<proteinExistence type="predicted"/>
<accession>A0AAW3TCJ3</accession>
<dbReference type="GO" id="GO:0004222">
    <property type="term" value="F:metalloendopeptidase activity"/>
    <property type="evidence" value="ECO:0007669"/>
    <property type="project" value="TreeGrafter"/>
</dbReference>
<feature type="signal peptide" evidence="1">
    <location>
        <begin position="1"/>
        <end position="27"/>
    </location>
</feature>
<comment type="caution">
    <text evidence="3">The sequence shown here is derived from an EMBL/GenBank/DDBJ whole genome shotgun (WGS) entry which is preliminary data.</text>
</comment>
<feature type="chain" id="PRO_5043520495" evidence="1">
    <location>
        <begin position="28"/>
        <end position="406"/>
    </location>
</feature>
<dbReference type="InterPro" id="IPR050570">
    <property type="entry name" value="Cell_wall_metabolism_enzyme"/>
</dbReference>
<dbReference type="Proteomes" id="UP000590225">
    <property type="component" value="Unassembled WGS sequence"/>
</dbReference>
<dbReference type="CDD" id="cd12797">
    <property type="entry name" value="M23_peptidase"/>
    <property type="match status" value="1"/>
</dbReference>
<keyword evidence="3" id="KW-0378">Hydrolase</keyword>
<sequence>MMRRTTLAAATIIGIVIAALPAAPAAAATAPSWADVLRARGDEAAASRQAEQIAALVAELEETTATAKANAAARGRELQVAQDAADTAAGRFDTLTAQADEARADAAGAEEQIASWSAYLSRSAGRDLTVSITADTDDLLSRLGTASKVTDTMNTALGDAATKAGTATALSKQAKAAKRKRDQLRNTAAGAFTAASTAATAAAAAEATQRSRQRELTDQLAVLRNRTLSTEAAYTEAERRRAAAARAAAAAAAAQAAQNRPQTPSNPGAVSASGWTMPITSYSSYQAYGNRLHPVLGYYRLHAGDDFGAACGTGLYAASAGTVTYAGPYGGYGNLITIDHGGGVTTNYAHMFTAGVQVTVGQRVNAGQKIAEVGNAGLSTGCHLHFEVRQGGTATPPTPFLNGKGA</sequence>
<name>A0AAW3TCJ3_9MICO</name>
<dbReference type="AlphaFoldDB" id="A0AAW3TCJ3"/>
<dbReference type="SUPFAM" id="SSF51261">
    <property type="entry name" value="Duplicated hybrid motif"/>
    <property type="match status" value="1"/>
</dbReference>
<dbReference type="EMBL" id="JACGXP010000009">
    <property type="protein sequence ID" value="MBA8992185.1"/>
    <property type="molecule type" value="Genomic_DNA"/>
</dbReference>